<comment type="caution">
    <text evidence="1">The sequence shown here is derived from an EMBL/GenBank/DDBJ whole genome shotgun (WGS) entry which is preliminary data.</text>
</comment>
<dbReference type="Gene3D" id="1.10.260.40">
    <property type="entry name" value="lambda repressor-like DNA-binding domains"/>
    <property type="match status" value="1"/>
</dbReference>
<gene>
    <name evidence="1" type="ORF">KGQ19_11235</name>
</gene>
<sequence>MRTIERLVDAGEAHDFLPLSRKADAICAEMSTPRHRTGNNDADRFPGDSFSGKGGIMTEELGAELRAARRRSGLAFNVFARAAGYSESHLRNVENGTKPVTCDVAKAYDRVLATGGAFGAMVDGTAAQEAPWNRQGAFAALTEMANGGGLDRRNFVVTTGAAALTTLIGHWSTALGAQDEPATASSPPLVAAPRLLGHIEKRLDYLRHLDDEFGSGDIARYARSELAMIVELLRAGHLNGTAEDNAYSMASEAARQVAWNMFDSGRHASAERFFETSLRASATAGDAIAGAYAMSFMAIQHYTAGNPQNAVNLLDAAETSVSRNATPKMRAMLAARKARALSKTNDLRGSARALEAARVLVDKGPHDDDPPFLYWVTRGEVEMIAGSSALEMNDPSRALSCFNAAQAVYPGDVQYPRSHAIYLARAAEAHLAMHDLDAAVAQARHAARCLGSVDSARSSSTLVGLRRKLAAHTSNPAVREFLQVG</sequence>
<evidence type="ECO:0000313" key="2">
    <source>
        <dbReference type="Proteomes" id="UP000730482"/>
    </source>
</evidence>
<dbReference type="Proteomes" id="UP000730482">
    <property type="component" value="Unassembled WGS sequence"/>
</dbReference>
<protein>
    <submittedName>
        <fullName evidence="1">Helix-turn-helix domain-containing protein</fullName>
    </submittedName>
</protein>
<dbReference type="SUPFAM" id="SSF48452">
    <property type="entry name" value="TPR-like"/>
    <property type="match status" value="1"/>
</dbReference>
<name>A0ABS5KN39_9ACTN</name>
<dbReference type="Gene3D" id="1.25.40.10">
    <property type="entry name" value="Tetratricopeptide repeat domain"/>
    <property type="match status" value="1"/>
</dbReference>
<accession>A0ABS5KN39</accession>
<dbReference type="InterPro" id="IPR011990">
    <property type="entry name" value="TPR-like_helical_dom_sf"/>
</dbReference>
<reference evidence="1 2" key="1">
    <citation type="submission" date="2020-02" db="EMBL/GenBank/DDBJ databases">
        <title>Acidophilic actinobacteria isolated from forest soil.</title>
        <authorList>
            <person name="Golinska P."/>
        </authorList>
    </citation>
    <scope>NUCLEOTIDE SEQUENCE [LARGE SCALE GENOMIC DNA]</scope>
    <source>
        <strain evidence="1 2">NL8</strain>
    </source>
</reference>
<dbReference type="EMBL" id="JAAFYZ010000028">
    <property type="protein sequence ID" value="MBS2547445.1"/>
    <property type="molecule type" value="Genomic_DNA"/>
</dbReference>
<proteinExistence type="predicted"/>
<dbReference type="Pfam" id="PF13560">
    <property type="entry name" value="HTH_31"/>
    <property type="match status" value="1"/>
</dbReference>
<dbReference type="InterPro" id="IPR010982">
    <property type="entry name" value="Lambda_DNA-bd_dom_sf"/>
</dbReference>
<evidence type="ECO:0000313" key="1">
    <source>
        <dbReference type="EMBL" id="MBS2547445.1"/>
    </source>
</evidence>
<dbReference type="RefSeq" id="WP_212009032.1">
    <property type="nucleotide sequence ID" value="NZ_JAAFYZ010000028.1"/>
</dbReference>
<organism evidence="1 2">
    <name type="scientific">Catenulispora pinistramenti</name>
    <dbReference type="NCBI Taxonomy" id="2705254"/>
    <lineage>
        <taxon>Bacteria</taxon>
        <taxon>Bacillati</taxon>
        <taxon>Actinomycetota</taxon>
        <taxon>Actinomycetes</taxon>
        <taxon>Catenulisporales</taxon>
        <taxon>Catenulisporaceae</taxon>
        <taxon>Catenulispora</taxon>
    </lineage>
</organism>
<keyword evidence="2" id="KW-1185">Reference proteome</keyword>
<dbReference type="SUPFAM" id="SSF47413">
    <property type="entry name" value="lambda repressor-like DNA-binding domains"/>
    <property type="match status" value="1"/>
</dbReference>